<dbReference type="SUPFAM" id="SSF50447">
    <property type="entry name" value="Translation proteins"/>
    <property type="match status" value="1"/>
</dbReference>
<dbReference type="SUPFAM" id="SSF52540">
    <property type="entry name" value="P-loop containing nucleoside triphosphate hydrolases"/>
    <property type="match status" value="1"/>
</dbReference>
<dbReference type="InterPro" id="IPR005517">
    <property type="entry name" value="Transl_elong_EFG/EF2_IV"/>
</dbReference>
<dbReference type="GO" id="GO:0005525">
    <property type="term" value="F:GTP binding"/>
    <property type="evidence" value="ECO:0007669"/>
    <property type="project" value="UniProtKB-KW"/>
</dbReference>
<keyword evidence="2" id="KW-0648">Protein biosynthesis</keyword>
<dbReference type="CDD" id="cd04168">
    <property type="entry name" value="TetM_like"/>
    <property type="match status" value="1"/>
</dbReference>
<dbReference type="EMBL" id="PYGA01000001">
    <property type="protein sequence ID" value="PSL00828.1"/>
    <property type="molecule type" value="Genomic_DNA"/>
</dbReference>
<evidence type="ECO:0000256" key="1">
    <source>
        <dbReference type="ARBA" id="ARBA00022741"/>
    </source>
</evidence>
<sequence>MPTLNIGILAHVDAGKTSLTERILYDAGAIERLGSVDAGTTRTDTGAIERERGITVRSAVASFTVGGLRVNLVDTPGHSDFIAEVERALGVLDGAVLVLSAVEGVQPQTRVLMRTLRAMRLPTVLFANKIDRAGARDTALLAEIRRRLTAHIVPVNRPTDAGTAGARVAADPGFPGTAADVLADNDDALLEALVSGPAPTGAEIEERLAAQTAAGTVHPLFFGSALSGTGVAALVEGVARLLPTAAADTDGAARGTVFAVERGRAGEATGYLRLDAGRLRVRQRVAVHRSGPDGAAETVSARITGLQVIGAPADAREPLTAGNLAKVRGLPGVRVGDRIGAAEAPAEQQRFTRPSLETLVRPRRSGDAARLHAALVALADQDPWISTRSAPGEGTSVLLYGEVQKEIIAATLAAEFDVEAVFAPSRVVYSERPTGTGEAFEAYDRQPRPRFYATIGLRVAPAPAGDTGNAYGVAVEDGSLPRAFHRAIEEAVVRTLGQGLHGWPVTGCSVTLTRSGYASPVSTAADFRELAPLVLMRALAEAGTRVYEPYHEYEAEVPAGALSAVAAQFGALGVGIGESAGDAETAVLRGAIPARLVAEVERRLPGLSHGEGVWWSRASADRAVAGRAPERPRTDGNPLDREEYLRHLSQRRSAVGT</sequence>
<keyword evidence="7" id="KW-1185">Reference proteome</keyword>
<dbReference type="Gene3D" id="3.40.50.300">
    <property type="entry name" value="P-loop containing nucleotide triphosphate hydrolases"/>
    <property type="match status" value="1"/>
</dbReference>
<dbReference type="PROSITE" id="PS51722">
    <property type="entry name" value="G_TR_2"/>
    <property type="match status" value="1"/>
</dbReference>
<gene>
    <name evidence="6" type="ORF">CLV63_101306</name>
</gene>
<dbReference type="InterPro" id="IPR035647">
    <property type="entry name" value="EFG_III/V"/>
</dbReference>
<feature type="compositionally biased region" description="Basic and acidic residues" evidence="4">
    <location>
        <begin position="628"/>
        <end position="646"/>
    </location>
</feature>
<dbReference type="Gene3D" id="3.30.230.10">
    <property type="match status" value="1"/>
</dbReference>
<accession>A0A2P8DUD0</accession>
<dbReference type="Pfam" id="PF03764">
    <property type="entry name" value="EFG_IV"/>
    <property type="match status" value="1"/>
</dbReference>
<evidence type="ECO:0000259" key="5">
    <source>
        <dbReference type="PROSITE" id="PS51722"/>
    </source>
</evidence>
<feature type="domain" description="Tr-type G" evidence="5">
    <location>
        <begin position="1"/>
        <end position="246"/>
    </location>
</feature>
<feature type="region of interest" description="Disordered" evidence="4">
    <location>
        <begin position="621"/>
        <end position="657"/>
    </location>
</feature>
<dbReference type="GO" id="GO:0032790">
    <property type="term" value="P:ribosome disassembly"/>
    <property type="evidence" value="ECO:0007669"/>
    <property type="project" value="TreeGrafter"/>
</dbReference>
<evidence type="ECO:0000313" key="7">
    <source>
        <dbReference type="Proteomes" id="UP000240542"/>
    </source>
</evidence>
<dbReference type="InterPro" id="IPR005225">
    <property type="entry name" value="Small_GTP-bd"/>
</dbReference>
<keyword evidence="3" id="KW-0342">GTP-binding</keyword>
<dbReference type="InterPro" id="IPR009000">
    <property type="entry name" value="Transl_B-barrel_sf"/>
</dbReference>
<dbReference type="PANTHER" id="PTHR43261:SF1">
    <property type="entry name" value="RIBOSOME-RELEASING FACTOR 2, MITOCHONDRIAL"/>
    <property type="match status" value="1"/>
</dbReference>
<dbReference type="SUPFAM" id="SSF54980">
    <property type="entry name" value="EF-G C-terminal domain-like"/>
    <property type="match status" value="1"/>
</dbReference>
<dbReference type="AlphaFoldDB" id="A0A2P8DUD0"/>
<dbReference type="Gene3D" id="2.40.30.10">
    <property type="entry name" value="Translation factors"/>
    <property type="match status" value="1"/>
</dbReference>
<reference evidence="6 7" key="1">
    <citation type="submission" date="2018-03" db="EMBL/GenBank/DDBJ databases">
        <title>Genomic Encyclopedia of Archaeal and Bacterial Type Strains, Phase II (KMG-II): from individual species to whole genera.</title>
        <authorList>
            <person name="Goeker M."/>
        </authorList>
    </citation>
    <scope>NUCLEOTIDE SEQUENCE [LARGE SCALE GENOMIC DNA]</scope>
    <source>
        <strain evidence="6 7">DSM 45312</strain>
    </source>
</reference>
<keyword evidence="1" id="KW-0547">Nucleotide-binding</keyword>
<dbReference type="InterPro" id="IPR020568">
    <property type="entry name" value="Ribosomal_Su5_D2-typ_SF"/>
</dbReference>
<organism evidence="6 7">
    <name type="scientific">Murinocardiopsis flavida</name>
    <dbReference type="NCBI Taxonomy" id="645275"/>
    <lineage>
        <taxon>Bacteria</taxon>
        <taxon>Bacillati</taxon>
        <taxon>Actinomycetota</taxon>
        <taxon>Actinomycetes</taxon>
        <taxon>Streptosporangiales</taxon>
        <taxon>Nocardiopsidaceae</taxon>
        <taxon>Murinocardiopsis</taxon>
    </lineage>
</organism>
<proteinExistence type="predicted"/>
<dbReference type="NCBIfam" id="TIGR00231">
    <property type="entry name" value="small_GTP"/>
    <property type="match status" value="1"/>
</dbReference>
<dbReference type="SUPFAM" id="SSF54211">
    <property type="entry name" value="Ribosomal protein S5 domain 2-like"/>
    <property type="match status" value="1"/>
</dbReference>
<dbReference type="Gene3D" id="3.30.70.870">
    <property type="entry name" value="Elongation Factor G (Translational Gtpase), domain 3"/>
    <property type="match status" value="1"/>
</dbReference>
<dbReference type="SMART" id="SM00889">
    <property type="entry name" value="EFG_IV"/>
    <property type="match status" value="1"/>
</dbReference>
<dbReference type="Proteomes" id="UP000240542">
    <property type="component" value="Unassembled WGS sequence"/>
</dbReference>
<dbReference type="PROSITE" id="PS00301">
    <property type="entry name" value="G_TR_1"/>
    <property type="match status" value="1"/>
</dbReference>
<dbReference type="InterPro" id="IPR031157">
    <property type="entry name" value="G_TR_CS"/>
</dbReference>
<name>A0A2P8DUD0_9ACTN</name>
<dbReference type="OrthoDB" id="3492050at2"/>
<evidence type="ECO:0000256" key="3">
    <source>
        <dbReference type="ARBA" id="ARBA00023134"/>
    </source>
</evidence>
<evidence type="ECO:0000256" key="4">
    <source>
        <dbReference type="SAM" id="MobiDB-lite"/>
    </source>
</evidence>
<dbReference type="PRINTS" id="PR01037">
    <property type="entry name" value="TCRTETOQM"/>
</dbReference>
<evidence type="ECO:0000313" key="6">
    <source>
        <dbReference type="EMBL" id="PSL00828.1"/>
    </source>
</evidence>
<dbReference type="InterPro" id="IPR027417">
    <property type="entry name" value="P-loop_NTPase"/>
</dbReference>
<dbReference type="InterPro" id="IPR000795">
    <property type="entry name" value="T_Tr_GTP-bd_dom"/>
</dbReference>
<dbReference type="PANTHER" id="PTHR43261">
    <property type="entry name" value="TRANSLATION ELONGATION FACTOR G-RELATED"/>
    <property type="match status" value="1"/>
</dbReference>
<comment type="caution">
    <text evidence="6">The sequence shown here is derived from an EMBL/GenBank/DDBJ whole genome shotgun (WGS) entry which is preliminary data.</text>
</comment>
<dbReference type="Pfam" id="PF00009">
    <property type="entry name" value="GTP_EFTU"/>
    <property type="match status" value="1"/>
</dbReference>
<protein>
    <submittedName>
        <fullName evidence="6">Ribosomal protection tetracycline resistance protein</fullName>
    </submittedName>
</protein>
<dbReference type="InterPro" id="IPR014721">
    <property type="entry name" value="Ribsml_uS5_D2-typ_fold_subgr"/>
</dbReference>
<dbReference type="RefSeq" id="WP_106581006.1">
    <property type="nucleotide sequence ID" value="NZ_PYGA01000001.1"/>
</dbReference>
<dbReference type="FunFam" id="3.40.50.300:FF:002549">
    <property type="entry name" value="Tetracycline resistance protein, GTP-binding elongation family"/>
    <property type="match status" value="1"/>
</dbReference>
<dbReference type="PRINTS" id="PR00315">
    <property type="entry name" value="ELONGATNFCT"/>
</dbReference>
<dbReference type="GO" id="GO:0006412">
    <property type="term" value="P:translation"/>
    <property type="evidence" value="ECO:0007669"/>
    <property type="project" value="UniProtKB-KW"/>
</dbReference>
<dbReference type="GO" id="GO:0003924">
    <property type="term" value="F:GTPase activity"/>
    <property type="evidence" value="ECO:0007669"/>
    <property type="project" value="InterPro"/>
</dbReference>
<evidence type="ECO:0000256" key="2">
    <source>
        <dbReference type="ARBA" id="ARBA00022917"/>
    </source>
</evidence>